<dbReference type="EMBL" id="OZ034817">
    <property type="protein sequence ID" value="CAL1383078.1"/>
    <property type="molecule type" value="Genomic_DNA"/>
</dbReference>
<name>A0AAV2EBX2_9ROSI</name>
<accession>A0AAV2EBX2</accession>
<reference evidence="1 2" key="1">
    <citation type="submission" date="2024-04" db="EMBL/GenBank/DDBJ databases">
        <authorList>
            <person name="Fracassetti M."/>
        </authorList>
    </citation>
    <scope>NUCLEOTIDE SEQUENCE [LARGE SCALE GENOMIC DNA]</scope>
</reference>
<evidence type="ECO:0000313" key="1">
    <source>
        <dbReference type="EMBL" id="CAL1383078.1"/>
    </source>
</evidence>
<proteinExistence type="predicted"/>
<sequence>MALTLKKRDVNPKLKGKWLTCFMPGKAIEKGEGYLKGVKLELVNARNQLDGLKEIHLGSSSGEHSAKPNIRCVGGEQFSRVVSGAVGEFFFGKNGLGGRMICLVEHKNRYKKPSFDEGLPFNFPLQKKKEVKKCTRTCRGKLELSVIGAAQRWSAQLEAS</sequence>
<organism evidence="1 2">
    <name type="scientific">Linum trigynum</name>
    <dbReference type="NCBI Taxonomy" id="586398"/>
    <lineage>
        <taxon>Eukaryota</taxon>
        <taxon>Viridiplantae</taxon>
        <taxon>Streptophyta</taxon>
        <taxon>Embryophyta</taxon>
        <taxon>Tracheophyta</taxon>
        <taxon>Spermatophyta</taxon>
        <taxon>Magnoliopsida</taxon>
        <taxon>eudicotyledons</taxon>
        <taxon>Gunneridae</taxon>
        <taxon>Pentapetalae</taxon>
        <taxon>rosids</taxon>
        <taxon>fabids</taxon>
        <taxon>Malpighiales</taxon>
        <taxon>Linaceae</taxon>
        <taxon>Linum</taxon>
    </lineage>
</organism>
<gene>
    <name evidence="1" type="ORF">LTRI10_LOCUS24368</name>
</gene>
<dbReference type="Proteomes" id="UP001497516">
    <property type="component" value="Chromosome 4"/>
</dbReference>
<protein>
    <submittedName>
        <fullName evidence="1">Uncharacterized protein</fullName>
    </submittedName>
</protein>
<evidence type="ECO:0000313" key="2">
    <source>
        <dbReference type="Proteomes" id="UP001497516"/>
    </source>
</evidence>
<keyword evidence="2" id="KW-1185">Reference proteome</keyword>
<dbReference type="AlphaFoldDB" id="A0AAV2EBX2"/>